<gene>
    <name evidence="2" type="ORF">Scaly_0264200</name>
</gene>
<comment type="caution">
    <text evidence="2">The sequence shown here is derived from an EMBL/GenBank/DDBJ whole genome shotgun (WGS) entry which is preliminary data.</text>
</comment>
<accession>A0AAW2SBI2</accession>
<protein>
    <submittedName>
        <fullName evidence="2">Retrovirus-related Pol polyprotein from transposon TNT 1-94</fullName>
    </submittedName>
</protein>
<feature type="region of interest" description="Disordered" evidence="1">
    <location>
        <begin position="1"/>
        <end position="37"/>
    </location>
</feature>
<name>A0AAW2SBI2_9LAMI</name>
<organism evidence="2">
    <name type="scientific">Sesamum calycinum</name>
    <dbReference type="NCBI Taxonomy" id="2727403"/>
    <lineage>
        <taxon>Eukaryota</taxon>
        <taxon>Viridiplantae</taxon>
        <taxon>Streptophyta</taxon>
        <taxon>Embryophyta</taxon>
        <taxon>Tracheophyta</taxon>
        <taxon>Spermatophyta</taxon>
        <taxon>Magnoliopsida</taxon>
        <taxon>eudicotyledons</taxon>
        <taxon>Gunneridae</taxon>
        <taxon>Pentapetalae</taxon>
        <taxon>asterids</taxon>
        <taxon>lamiids</taxon>
        <taxon>Lamiales</taxon>
        <taxon>Pedaliaceae</taxon>
        <taxon>Sesamum</taxon>
    </lineage>
</organism>
<reference evidence="2" key="1">
    <citation type="submission" date="2020-06" db="EMBL/GenBank/DDBJ databases">
        <authorList>
            <person name="Li T."/>
            <person name="Hu X."/>
            <person name="Zhang T."/>
            <person name="Song X."/>
            <person name="Zhang H."/>
            <person name="Dai N."/>
            <person name="Sheng W."/>
            <person name="Hou X."/>
            <person name="Wei L."/>
        </authorList>
    </citation>
    <scope>NUCLEOTIDE SEQUENCE</scope>
    <source>
        <strain evidence="2">KEN8</strain>
        <tissue evidence="2">Leaf</tissue>
    </source>
</reference>
<dbReference type="SUPFAM" id="SSF57756">
    <property type="entry name" value="Retrovirus zinc finger-like domains"/>
    <property type="match status" value="1"/>
</dbReference>
<evidence type="ECO:0000313" key="2">
    <source>
        <dbReference type="EMBL" id="KAL0389071.1"/>
    </source>
</evidence>
<dbReference type="GO" id="GO:0003676">
    <property type="term" value="F:nucleic acid binding"/>
    <property type="evidence" value="ECO:0007669"/>
    <property type="project" value="InterPro"/>
</dbReference>
<dbReference type="InterPro" id="IPR036875">
    <property type="entry name" value="Znf_CCHC_sf"/>
</dbReference>
<dbReference type="EMBL" id="JACGWM010000002">
    <property type="protein sequence ID" value="KAL0389071.1"/>
    <property type="molecule type" value="Genomic_DNA"/>
</dbReference>
<dbReference type="CDD" id="cd09272">
    <property type="entry name" value="RNase_HI_RT_Ty1"/>
    <property type="match status" value="1"/>
</dbReference>
<evidence type="ECO:0000256" key="1">
    <source>
        <dbReference type="SAM" id="MobiDB-lite"/>
    </source>
</evidence>
<sequence length="223" mass="25606">MTRGSDTKRGRRKRGRLVVGMDKGKGKAQGSQWSKANNVPMNCKGKGHWKRECPQLLSIKSEAFERFKEYRLAVANHTGGKIRALRSAQDREYLSGEFVDYLMVRLVQIDVKTTFFNDFVEEEIYIDQPEGFTSVGEEYKATTTESTIEFEYIAASEAAKEAIWMKNYIQELGVVPSIAEPVVIFYNNNRAITQAKESRSHHQSKLILRRYHLLGEMEDRNGE</sequence>
<reference evidence="2" key="2">
    <citation type="journal article" date="2024" name="Plant">
        <title>Genomic evolution and insights into agronomic trait innovations of Sesamum species.</title>
        <authorList>
            <person name="Miao H."/>
            <person name="Wang L."/>
            <person name="Qu L."/>
            <person name="Liu H."/>
            <person name="Sun Y."/>
            <person name="Le M."/>
            <person name="Wang Q."/>
            <person name="Wei S."/>
            <person name="Zheng Y."/>
            <person name="Lin W."/>
            <person name="Duan Y."/>
            <person name="Cao H."/>
            <person name="Xiong S."/>
            <person name="Wang X."/>
            <person name="Wei L."/>
            <person name="Li C."/>
            <person name="Ma Q."/>
            <person name="Ju M."/>
            <person name="Zhao R."/>
            <person name="Li G."/>
            <person name="Mu C."/>
            <person name="Tian Q."/>
            <person name="Mei H."/>
            <person name="Zhang T."/>
            <person name="Gao T."/>
            <person name="Zhang H."/>
        </authorList>
    </citation>
    <scope>NUCLEOTIDE SEQUENCE</scope>
    <source>
        <strain evidence="2">KEN8</strain>
    </source>
</reference>
<dbReference type="AlphaFoldDB" id="A0AAW2SBI2"/>
<dbReference type="GO" id="GO:0008270">
    <property type="term" value="F:zinc ion binding"/>
    <property type="evidence" value="ECO:0007669"/>
    <property type="project" value="InterPro"/>
</dbReference>
<proteinExistence type="predicted"/>